<feature type="region of interest" description="Disordered" evidence="1">
    <location>
        <begin position="13"/>
        <end position="36"/>
    </location>
</feature>
<feature type="non-terminal residue" evidence="3">
    <location>
        <position position="284"/>
    </location>
</feature>
<dbReference type="EMBL" id="JAGMVJ010000005">
    <property type="protein sequence ID" value="KAH7090402.1"/>
    <property type="molecule type" value="Genomic_DNA"/>
</dbReference>
<dbReference type="AlphaFoldDB" id="A0A8K0W0U5"/>
<protein>
    <recommendedName>
        <fullName evidence="2">BHLH domain-containing protein</fullName>
    </recommendedName>
</protein>
<dbReference type="PANTHER" id="PTHR47336:SF2">
    <property type="entry name" value="TRANSCRIPTION FACTOR HMS1-RELATED"/>
    <property type="match status" value="1"/>
</dbReference>
<dbReference type="Pfam" id="PF00010">
    <property type="entry name" value="HLH"/>
    <property type="match status" value="1"/>
</dbReference>
<dbReference type="Proteomes" id="UP000813461">
    <property type="component" value="Unassembled WGS sequence"/>
</dbReference>
<dbReference type="GO" id="GO:0046983">
    <property type="term" value="F:protein dimerization activity"/>
    <property type="evidence" value="ECO:0007669"/>
    <property type="project" value="InterPro"/>
</dbReference>
<accession>A0A8K0W0U5</accession>
<dbReference type="InterPro" id="IPR011598">
    <property type="entry name" value="bHLH_dom"/>
</dbReference>
<keyword evidence="4" id="KW-1185">Reference proteome</keyword>
<evidence type="ECO:0000313" key="4">
    <source>
        <dbReference type="Proteomes" id="UP000813461"/>
    </source>
</evidence>
<evidence type="ECO:0000313" key="3">
    <source>
        <dbReference type="EMBL" id="KAH7090402.1"/>
    </source>
</evidence>
<name>A0A8K0W0U5_9PLEO</name>
<sequence>MLYSSYPQTVDLDSSPFSDTLAYNEQPDKTYSGDASTNLPDYSLSGFFDPDPNLGDSSTSIDMTYANFPTIRPYNPTLPATGISAADEQQAFPPAFYQQSFEEMQQYQSGYALDPTSISAAEPEPFSPTSQPSRTPSLCGDGQFQEVPVSPWLSTPPIKRESSFPASVEEETTSKRPQRKRGRPRIERENTSLQSSASSSTKGQRASRLPHNQVERKYREGLNAELEKLRKAVPTLPQSEDAGGMGQPKPSKAMVLAGAIDYIKRIEKERDTLLGEIERLKQIQ</sequence>
<feature type="domain" description="BHLH" evidence="2">
    <location>
        <begin position="206"/>
        <end position="266"/>
    </location>
</feature>
<feature type="region of interest" description="Disordered" evidence="1">
    <location>
        <begin position="117"/>
        <end position="213"/>
    </location>
</feature>
<gene>
    <name evidence="3" type="ORF">FB567DRAFT_419122</name>
</gene>
<dbReference type="SUPFAM" id="SSF47459">
    <property type="entry name" value="HLH, helix-loop-helix DNA-binding domain"/>
    <property type="match status" value="1"/>
</dbReference>
<feature type="compositionally biased region" description="Polar residues" evidence="1">
    <location>
        <begin position="13"/>
        <end position="23"/>
    </location>
</feature>
<dbReference type="PANTHER" id="PTHR47336">
    <property type="entry name" value="TRANSCRIPTION FACTOR HMS1-RELATED"/>
    <property type="match status" value="1"/>
</dbReference>
<organism evidence="3 4">
    <name type="scientific">Paraphoma chrysanthemicola</name>
    <dbReference type="NCBI Taxonomy" id="798071"/>
    <lineage>
        <taxon>Eukaryota</taxon>
        <taxon>Fungi</taxon>
        <taxon>Dikarya</taxon>
        <taxon>Ascomycota</taxon>
        <taxon>Pezizomycotina</taxon>
        <taxon>Dothideomycetes</taxon>
        <taxon>Pleosporomycetidae</taxon>
        <taxon>Pleosporales</taxon>
        <taxon>Pleosporineae</taxon>
        <taxon>Phaeosphaeriaceae</taxon>
        <taxon>Paraphoma</taxon>
    </lineage>
</organism>
<dbReference type="OrthoDB" id="2133190at2759"/>
<dbReference type="InterPro" id="IPR052099">
    <property type="entry name" value="Regulatory_TF_Diverse"/>
</dbReference>
<evidence type="ECO:0000259" key="2">
    <source>
        <dbReference type="PROSITE" id="PS50888"/>
    </source>
</evidence>
<evidence type="ECO:0000256" key="1">
    <source>
        <dbReference type="SAM" id="MobiDB-lite"/>
    </source>
</evidence>
<dbReference type="SMART" id="SM00353">
    <property type="entry name" value="HLH"/>
    <property type="match status" value="1"/>
</dbReference>
<feature type="compositionally biased region" description="Polar residues" evidence="1">
    <location>
        <begin position="127"/>
        <end position="136"/>
    </location>
</feature>
<proteinExistence type="predicted"/>
<dbReference type="PROSITE" id="PS50888">
    <property type="entry name" value="BHLH"/>
    <property type="match status" value="1"/>
</dbReference>
<dbReference type="CDD" id="cd11395">
    <property type="entry name" value="bHLHzip_SREBP_like"/>
    <property type="match status" value="1"/>
</dbReference>
<reference evidence="3" key="1">
    <citation type="journal article" date="2021" name="Nat. Commun.">
        <title>Genetic determinants of endophytism in the Arabidopsis root mycobiome.</title>
        <authorList>
            <person name="Mesny F."/>
            <person name="Miyauchi S."/>
            <person name="Thiergart T."/>
            <person name="Pickel B."/>
            <person name="Atanasova L."/>
            <person name="Karlsson M."/>
            <person name="Huettel B."/>
            <person name="Barry K.W."/>
            <person name="Haridas S."/>
            <person name="Chen C."/>
            <person name="Bauer D."/>
            <person name="Andreopoulos W."/>
            <person name="Pangilinan J."/>
            <person name="LaButti K."/>
            <person name="Riley R."/>
            <person name="Lipzen A."/>
            <person name="Clum A."/>
            <person name="Drula E."/>
            <person name="Henrissat B."/>
            <person name="Kohler A."/>
            <person name="Grigoriev I.V."/>
            <person name="Martin F.M."/>
            <person name="Hacquard S."/>
        </authorList>
    </citation>
    <scope>NUCLEOTIDE SEQUENCE</scope>
    <source>
        <strain evidence="3">MPI-SDFR-AT-0120</strain>
    </source>
</reference>
<comment type="caution">
    <text evidence="3">The sequence shown here is derived from an EMBL/GenBank/DDBJ whole genome shotgun (WGS) entry which is preliminary data.</text>
</comment>
<dbReference type="InterPro" id="IPR036638">
    <property type="entry name" value="HLH_DNA-bd_sf"/>
</dbReference>
<dbReference type="Gene3D" id="4.10.280.10">
    <property type="entry name" value="Helix-loop-helix DNA-binding domain"/>
    <property type="match status" value="1"/>
</dbReference>